<evidence type="ECO:0000313" key="6">
    <source>
        <dbReference type="Proteomes" id="UP000316252"/>
    </source>
</evidence>
<dbReference type="Gene3D" id="3.90.1510.10">
    <property type="entry name" value="Glycerate kinase, domain 2"/>
    <property type="match status" value="1"/>
</dbReference>
<dbReference type="PIRSF" id="PIRSF006078">
    <property type="entry name" value="GlxK"/>
    <property type="match status" value="1"/>
</dbReference>
<dbReference type="PANTHER" id="PTHR21599:SF0">
    <property type="entry name" value="GLYCERATE KINASE"/>
    <property type="match status" value="1"/>
</dbReference>
<keyword evidence="3 4" id="KW-0418">Kinase</keyword>
<organism evidence="5 6">
    <name type="scientific">Schumannella soli</name>
    <dbReference type="NCBI Taxonomy" id="2590779"/>
    <lineage>
        <taxon>Bacteria</taxon>
        <taxon>Bacillati</taxon>
        <taxon>Actinomycetota</taxon>
        <taxon>Actinomycetes</taxon>
        <taxon>Micrococcales</taxon>
        <taxon>Microbacteriaceae</taxon>
        <taxon>Schumannella</taxon>
    </lineage>
</organism>
<evidence type="ECO:0000256" key="1">
    <source>
        <dbReference type="ARBA" id="ARBA00006284"/>
    </source>
</evidence>
<dbReference type="InterPro" id="IPR018197">
    <property type="entry name" value="Glycerate_kinase_RE-like"/>
</dbReference>
<dbReference type="SUPFAM" id="SSF110738">
    <property type="entry name" value="Glycerate kinase I"/>
    <property type="match status" value="1"/>
</dbReference>
<dbReference type="Gene3D" id="3.40.50.10350">
    <property type="entry name" value="Glycerate kinase, domain 1"/>
    <property type="match status" value="1"/>
</dbReference>
<dbReference type="InterPro" id="IPR004381">
    <property type="entry name" value="Glycerate_kinase"/>
</dbReference>
<gene>
    <name evidence="5" type="ORF">FJ657_08665</name>
</gene>
<dbReference type="Proteomes" id="UP000316252">
    <property type="component" value="Unassembled WGS sequence"/>
</dbReference>
<proteinExistence type="inferred from homology"/>
<keyword evidence="6" id="KW-1185">Reference proteome</keyword>
<dbReference type="GO" id="GO:0008887">
    <property type="term" value="F:glycerate kinase activity"/>
    <property type="evidence" value="ECO:0007669"/>
    <property type="project" value="UniProtKB-UniRule"/>
</dbReference>
<comment type="similarity">
    <text evidence="1 4">Belongs to the glycerate kinase type-1 family.</text>
</comment>
<dbReference type="Pfam" id="PF02595">
    <property type="entry name" value="Gly_kinase"/>
    <property type="match status" value="1"/>
</dbReference>
<keyword evidence="2 4" id="KW-0808">Transferase</keyword>
<dbReference type="EMBL" id="VHQG01000002">
    <property type="protein sequence ID" value="TPW75909.1"/>
    <property type="molecule type" value="Genomic_DNA"/>
</dbReference>
<dbReference type="InterPro" id="IPR036129">
    <property type="entry name" value="Glycerate_kinase_sf"/>
</dbReference>
<sequence length="401" mass="41264">MPPRPRVRVGSEPRLPRRHRPVYRRSVTSTTRARILIAPDSFKGSATADVVADAIADGWLTERPDDQIFRLPLADGGEGTLDVLERALPASVRHPVEVTGPDGRTVLTSWLELPGENGAAAVVELADASGLGRLDALIPWDAHTRGVGQVIRAALDSGAVELLLALGGSSSTDGGLGLLSELGARARDAAGRPLADGARGLAEISTLDLSALTPPPAGGVTVLSDVTNPLLGDRGAAVVFGPQKGFAPDELRRSDAALARYAALLPIDPAKPGAGAAGGTGAGLLAWGARLEPGADRVARLVGLDRRAAESDLVITGEGRFDDQTADGKLPSRVARAARDGGTPWAVIAGAITADLADAVAGIELRAIAGSVDAAIADPRPFLREAGARIARAWSPDRRRG</sequence>
<dbReference type="PANTHER" id="PTHR21599">
    <property type="entry name" value="GLYCERATE KINASE"/>
    <property type="match status" value="1"/>
</dbReference>
<evidence type="ECO:0000256" key="4">
    <source>
        <dbReference type="PIRNR" id="PIRNR006078"/>
    </source>
</evidence>
<reference evidence="5 6" key="1">
    <citation type="submission" date="2019-06" db="EMBL/GenBank/DDBJ databases">
        <authorList>
            <person name="Li F."/>
        </authorList>
    </citation>
    <scope>NUCLEOTIDE SEQUENCE [LARGE SCALE GENOMIC DNA]</scope>
    <source>
        <strain evidence="5 6">10F1D-1</strain>
    </source>
</reference>
<accession>A0A506Y690</accession>
<evidence type="ECO:0000313" key="5">
    <source>
        <dbReference type="EMBL" id="TPW75909.1"/>
    </source>
</evidence>
<dbReference type="GO" id="GO:0031388">
    <property type="term" value="P:organic acid phosphorylation"/>
    <property type="evidence" value="ECO:0007669"/>
    <property type="project" value="UniProtKB-UniRule"/>
</dbReference>
<comment type="caution">
    <text evidence="5">The sequence shown here is derived from an EMBL/GenBank/DDBJ whole genome shotgun (WGS) entry which is preliminary data.</text>
</comment>
<dbReference type="AlphaFoldDB" id="A0A506Y690"/>
<evidence type="ECO:0000256" key="3">
    <source>
        <dbReference type="ARBA" id="ARBA00022777"/>
    </source>
</evidence>
<protein>
    <submittedName>
        <fullName evidence="5">Glycerate kinase</fullName>
    </submittedName>
</protein>
<dbReference type="OrthoDB" id="9774290at2"/>
<dbReference type="NCBIfam" id="TIGR00045">
    <property type="entry name" value="glycerate kinase"/>
    <property type="match status" value="1"/>
</dbReference>
<evidence type="ECO:0000256" key="2">
    <source>
        <dbReference type="ARBA" id="ARBA00022679"/>
    </source>
</evidence>
<dbReference type="InterPro" id="IPR018193">
    <property type="entry name" value="Glyc_kinase_flavodox-like_fold"/>
</dbReference>
<name>A0A506Y690_9MICO</name>